<name>A0A0L6V257_9BASI</name>
<evidence type="ECO:0000256" key="8">
    <source>
        <dbReference type="SAM" id="MobiDB-lite"/>
    </source>
</evidence>
<protein>
    <recommendedName>
        <fullName evidence="7">Small ribosomal subunit protein mS29</fullName>
    </recommendedName>
</protein>
<dbReference type="GO" id="GO:0003735">
    <property type="term" value="F:structural constituent of ribosome"/>
    <property type="evidence" value="ECO:0007669"/>
    <property type="project" value="TreeGrafter"/>
</dbReference>
<comment type="subcellular location">
    <subcellularLocation>
        <location evidence="1">Mitochondrion</location>
    </subcellularLocation>
</comment>
<evidence type="ECO:0000313" key="10">
    <source>
        <dbReference type="Proteomes" id="UP000037035"/>
    </source>
</evidence>
<reference evidence="9 10" key="1">
    <citation type="submission" date="2015-08" db="EMBL/GenBank/DDBJ databases">
        <title>Next Generation Sequencing and Analysis of the Genome of Puccinia sorghi L Schw, the Causal Agent of Maize Common Rust.</title>
        <authorList>
            <person name="Rochi L."/>
            <person name="Burguener G."/>
            <person name="Darino M."/>
            <person name="Turjanski A."/>
            <person name="Kreff E."/>
            <person name="Dieguez M.J."/>
            <person name="Sacco F."/>
        </authorList>
    </citation>
    <scope>NUCLEOTIDE SEQUENCE [LARGE SCALE GENOMIC DNA]</scope>
    <source>
        <strain evidence="9 10">RO10H11247</strain>
    </source>
</reference>
<dbReference type="Proteomes" id="UP000037035">
    <property type="component" value="Unassembled WGS sequence"/>
</dbReference>
<dbReference type="AlphaFoldDB" id="A0A0L6V257"/>
<dbReference type="PANTHER" id="PTHR12810">
    <property type="entry name" value="MITOCHONDRIAL 28S RIBOSOMAL PROTEIN S29"/>
    <property type="match status" value="1"/>
</dbReference>
<evidence type="ECO:0000256" key="6">
    <source>
        <dbReference type="ARBA" id="ARBA00023274"/>
    </source>
</evidence>
<keyword evidence="4" id="KW-0689">Ribosomal protein</keyword>
<dbReference type="GO" id="GO:0005763">
    <property type="term" value="C:mitochondrial small ribosomal subunit"/>
    <property type="evidence" value="ECO:0007669"/>
    <property type="project" value="TreeGrafter"/>
</dbReference>
<accession>A0A0L6V257</accession>
<keyword evidence="5" id="KW-0496">Mitochondrion</keyword>
<gene>
    <name evidence="9" type="ORF">VP01_2904g2</name>
</gene>
<proteinExistence type="inferred from homology"/>
<evidence type="ECO:0000256" key="1">
    <source>
        <dbReference type="ARBA" id="ARBA00004173"/>
    </source>
</evidence>
<evidence type="ECO:0000313" key="9">
    <source>
        <dbReference type="EMBL" id="KNZ54597.1"/>
    </source>
</evidence>
<dbReference type="VEuPathDB" id="FungiDB:VP01_2904g2"/>
<evidence type="ECO:0000256" key="2">
    <source>
        <dbReference type="ARBA" id="ARBA00009863"/>
    </source>
</evidence>
<dbReference type="STRING" id="27349.A0A0L6V257"/>
<evidence type="ECO:0000256" key="7">
    <source>
        <dbReference type="ARBA" id="ARBA00035140"/>
    </source>
</evidence>
<keyword evidence="10" id="KW-1185">Reference proteome</keyword>
<dbReference type="OrthoDB" id="274828at2759"/>
<comment type="caution">
    <text evidence="9">The sequence shown here is derived from an EMBL/GenBank/DDBJ whole genome shotgun (WGS) entry which is preliminary data.</text>
</comment>
<feature type="compositionally biased region" description="Polar residues" evidence="8">
    <location>
        <begin position="23"/>
        <end position="35"/>
    </location>
</feature>
<keyword evidence="6" id="KW-0687">Ribonucleoprotein</keyword>
<keyword evidence="3" id="KW-0809">Transit peptide</keyword>
<evidence type="ECO:0000256" key="3">
    <source>
        <dbReference type="ARBA" id="ARBA00022946"/>
    </source>
</evidence>
<comment type="similarity">
    <text evidence="2">Belongs to the mitochondrion-specific ribosomal protein mS29 family.</text>
</comment>
<dbReference type="EMBL" id="LAVV01007840">
    <property type="protein sequence ID" value="KNZ54597.1"/>
    <property type="molecule type" value="Genomic_DNA"/>
</dbReference>
<sequence>MSSQARKRLCQLIFTQYHPPSNTAIRFKSSGQSPTAAGGSRTPIKLKINKKDADSTVSHPPSPFFLFPRPGPDPGHLVNLDHITQPAINLSVVPDLEPSKMTQENVGKSFKFSKQMMKALDSFSIPSSIAKDVSPLAQLWRPMSIPVTTLRKTSVELVSRLTQVKKSSTEKPNVLTLNGEAGTGKSVALLHAMSYALHNRWIVIYIPDAKCLIDGQYGYEYCPRTETYHQNSLSAELLRRLATVNDLESLTNTKTRKLFGTKDDRMVDYEQEIPAGTSLSKLIQIGVNQIHFAPNVLEIVFEELAAQSLRPVFFAIDGAQNLFKPSDYVDGSFRQIDSFAFNVGRLFLNFARGTQKWVITSSPSTLLGLTILASSSLHAPSKSLAWDRLIKEGQPSIVDRSAWPGWEHYQELIKPLQAYPNLLVDNLDRTEALGVAQSFELARLVLAPLDDRVFLRHLICSNGNVREFTREIKNQIKL</sequence>
<evidence type="ECO:0000256" key="5">
    <source>
        <dbReference type="ARBA" id="ARBA00023128"/>
    </source>
</evidence>
<organism evidence="9 10">
    <name type="scientific">Puccinia sorghi</name>
    <dbReference type="NCBI Taxonomy" id="27349"/>
    <lineage>
        <taxon>Eukaryota</taxon>
        <taxon>Fungi</taxon>
        <taxon>Dikarya</taxon>
        <taxon>Basidiomycota</taxon>
        <taxon>Pucciniomycotina</taxon>
        <taxon>Pucciniomycetes</taxon>
        <taxon>Pucciniales</taxon>
        <taxon>Pucciniaceae</taxon>
        <taxon>Puccinia</taxon>
    </lineage>
</organism>
<dbReference type="Pfam" id="PF10236">
    <property type="entry name" value="DAP3"/>
    <property type="match status" value="1"/>
</dbReference>
<dbReference type="InterPro" id="IPR019368">
    <property type="entry name" value="Ribosomal_mS29"/>
</dbReference>
<dbReference type="PANTHER" id="PTHR12810:SF0">
    <property type="entry name" value="SMALL RIBOSOMAL SUBUNIT PROTEIN MS29"/>
    <property type="match status" value="1"/>
</dbReference>
<evidence type="ECO:0000256" key="4">
    <source>
        <dbReference type="ARBA" id="ARBA00022980"/>
    </source>
</evidence>
<feature type="region of interest" description="Disordered" evidence="8">
    <location>
        <begin position="23"/>
        <end position="45"/>
    </location>
</feature>